<sequence length="105" mass="12504">MNLLPFLGPLVKRSSETYRNFSVIKSLRENENLQVKDELYKQRKTVVKITGEKYEGYRQRHTSEDAMIADIQIWYILYYKSRRGWKAHEVCENLSINLLITTIYG</sequence>
<evidence type="ECO:0000313" key="1">
    <source>
        <dbReference type="EMBL" id="KAK1363571.1"/>
    </source>
</evidence>
<dbReference type="AlphaFoldDB" id="A0AAD8M7I9"/>
<reference evidence="1" key="2">
    <citation type="submission" date="2023-05" db="EMBL/GenBank/DDBJ databases">
        <authorList>
            <person name="Schelkunov M.I."/>
        </authorList>
    </citation>
    <scope>NUCLEOTIDE SEQUENCE</scope>
    <source>
        <strain evidence="1">Hsosn_3</strain>
        <tissue evidence="1">Leaf</tissue>
    </source>
</reference>
<dbReference type="EMBL" id="JAUIZM010000009">
    <property type="protein sequence ID" value="KAK1363571.1"/>
    <property type="molecule type" value="Genomic_DNA"/>
</dbReference>
<organism evidence="1 2">
    <name type="scientific">Heracleum sosnowskyi</name>
    <dbReference type="NCBI Taxonomy" id="360622"/>
    <lineage>
        <taxon>Eukaryota</taxon>
        <taxon>Viridiplantae</taxon>
        <taxon>Streptophyta</taxon>
        <taxon>Embryophyta</taxon>
        <taxon>Tracheophyta</taxon>
        <taxon>Spermatophyta</taxon>
        <taxon>Magnoliopsida</taxon>
        <taxon>eudicotyledons</taxon>
        <taxon>Gunneridae</taxon>
        <taxon>Pentapetalae</taxon>
        <taxon>asterids</taxon>
        <taxon>campanulids</taxon>
        <taxon>Apiales</taxon>
        <taxon>Apiaceae</taxon>
        <taxon>Apioideae</taxon>
        <taxon>apioid superclade</taxon>
        <taxon>Tordylieae</taxon>
        <taxon>Tordyliinae</taxon>
        <taxon>Heracleum</taxon>
    </lineage>
</organism>
<protein>
    <submittedName>
        <fullName evidence="1">Uncharacterized protein</fullName>
    </submittedName>
</protein>
<proteinExistence type="predicted"/>
<dbReference type="Proteomes" id="UP001237642">
    <property type="component" value="Unassembled WGS sequence"/>
</dbReference>
<comment type="caution">
    <text evidence="1">The sequence shown here is derived from an EMBL/GenBank/DDBJ whole genome shotgun (WGS) entry which is preliminary data.</text>
</comment>
<keyword evidence="2" id="KW-1185">Reference proteome</keyword>
<name>A0AAD8M7I9_9APIA</name>
<accession>A0AAD8M7I9</accession>
<gene>
    <name evidence="1" type="ORF">POM88_039132</name>
</gene>
<reference evidence="1" key="1">
    <citation type="submission" date="2023-02" db="EMBL/GenBank/DDBJ databases">
        <title>Genome of toxic invasive species Heracleum sosnowskyi carries increased number of genes despite the absence of recent whole-genome duplications.</title>
        <authorList>
            <person name="Schelkunov M."/>
            <person name="Shtratnikova V."/>
            <person name="Makarenko M."/>
            <person name="Klepikova A."/>
            <person name="Omelchenko D."/>
            <person name="Novikova G."/>
            <person name="Obukhova E."/>
            <person name="Bogdanov V."/>
            <person name="Penin A."/>
            <person name="Logacheva M."/>
        </authorList>
    </citation>
    <scope>NUCLEOTIDE SEQUENCE</scope>
    <source>
        <strain evidence="1">Hsosn_3</strain>
        <tissue evidence="1">Leaf</tissue>
    </source>
</reference>
<evidence type="ECO:0000313" key="2">
    <source>
        <dbReference type="Proteomes" id="UP001237642"/>
    </source>
</evidence>